<dbReference type="InterPro" id="IPR009000">
    <property type="entry name" value="Transl_B-barrel_sf"/>
</dbReference>
<evidence type="ECO:0008006" key="3">
    <source>
        <dbReference type="Google" id="ProtNLM"/>
    </source>
</evidence>
<gene>
    <name evidence="1" type="ORF">UU29_C0009G0092</name>
</gene>
<dbReference type="EMBL" id="LCAB01000009">
    <property type="protein sequence ID" value="KKR82821.1"/>
    <property type="molecule type" value="Genomic_DNA"/>
</dbReference>
<protein>
    <recommendedName>
        <fullName evidence="3">Translation elongation factor-like protein</fullName>
    </recommendedName>
</protein>
<dbReference type="Gene3D" id="2.40.30.10">
    <property type="entry name" value="Translation factors"/>
    <property type="match status" value="1"/>
</dbReference>
<dbReference type="AlphaFoldDB" id="A0A0G0U6J7"/>
<reference evidence="1 2" key="1">
    <citation type="journal article" date="2015" name="Nature">
        <title>rRNA introns, odd ribosomes, and small enigmatic genomes across a large radiation of phyla.</title>
        <authorList>
            <person name="Brown C.T."/>
            <person name="Hug L.A."/>
            <person name="Thomas B.C."/>
            <person name="Sharon I."/>
            <person name="Castelle C.J."/>
            <person name="Singh A."/>
            <person name="Wilkins M.J."/>
            <person name="Williams K.H."/>
            <person name="Banfield J.F."/>
        </authorList>
    </citation>
    <scope>NUCLEOTIDE SEQUENCE [LARGE SCALE GENOMIC DNA]</scope>
</reference>
<sequence length="82" mass="9088">MDSPIGKVTHYYNKLGVAIIDLNSGNLKVGQQVKFKKGDEEFTQTIESLQVEHHLVEEVKIGDAFGLKVDQPVDEGTLVYSV</sequence>
<proteinExistence type="predicted"/>
<name>A0A0G0U6J7_9BACT</name>
<organism evidence="1 2">
    <name type="scientific">Candidatus Daviesbacteria bacterium GW2011_GWA2_40_9</name>
    <dbReference type="NCBI Taxonomy" id="1618424"/>
    <lineage>
        <taxon>Bacteria</taxon>
        <taxon>Candidatus Daviesiibacteriota</taxon>
    </lineage>
</organism>
<dbReference type="Proteomes" id="UP000034601">
    <property type="component" value="Unassembled WGS sequence"/>
</dbReference>
<evidence type="ECO:0000313" key="1">
    <source>
        <dbReference type="EMBL" id="KKR82821.1"/>
    </source>
</evidence>
<evidence type="ECO:0000313" key="2">
    <source>
        <dbReference type="Proteomes" id="UP000034601"/>
    </source>
</evidence>
<comment type="caution">
    <text evidence="1">The sequence shown here is derived from an EMBL/GenBank/DDBJ whole genome shotgun (WGS) entry which is preliminary data.</text>
</comment>
<accession>A0A0G0U6J7</accession>
<dbReference type="SUPFAM" id="SSF50447">
    <property type="entry name" value="Translation proteins"/>
    <property type="match status" value="1"/>
</dbReference>